<accession>A0AAV2B0Q5</accession>
<sequence length="279" mass="30850">MSNRLVVCPYDEAHKVKESRIQLHITKCRMNHLDAPTFHCPFNATHVLPKQEKSYHLSRCPDRGVMERKMAAPLDQNNPFKGRTAVPCYSEPILADTDEVWDEGELDEIPHYKFGESRSEAPSGCIVQPQPLSKPASRRQLYKDLHQMPSDLDKRSEGATVPAPVPRQPKQPSQAERTFEEQGASVQNLGLGRARQPATRIAANIFSQQSKVNDAASTQTNYSAAISGMKNLGLGRGGANRAAANQPFLNDDDFPALGLGRGVAKNTQRQDLKAPGSRW</sequence>
<dbReference type="Proteomes" id="UP001497382">
    <property type="component" value="Unassembled WGS sequence"/>
</dbReference>
<reference evidence="6 7" key="1">
    <citation type="submission" date="2024-04" db="EMBL/GenBank/DDBJ databases">
        <authorList>
            <person name="Rising A."/>
            <person name="Reimegard J."/>
            <person name="Sonavane S."/>
            <person name="Akerstrom W."/>
            <person name="Nylinder S."/>
            <person name="Hedman E."/>
            <person name="Kallberg Y."/>
        </authorList>
    </citation>
    <scope>NUCLEOTIDE SEQUENCE [LARGE SCALE GENOMIC DNA]</scope>
</reference>
<dbReference type="PANTHER" id="PTHR21402:SF5">
    <property type="entry name" value="GAMETOCYTE SPECIFIC FACTOR 1"/>
    <property type="match status" value="1"/>
</dbReference>
<evidence type="ECO:0000256" key="4">
    <source>
        <dbReference type="SAM" id="MobiDB-lite"/>
    </source>
</evidence>
<keyword evidence="1" id="KW-0479">Metal-binding</keyword>
<organism evidence="6 7">
    <name type="scientific">Larinioides sclopetarius</name>
    <dbReference type="NCBI Taxonomy" id="280406"/>
    <lineage>
        <taxon>Eukaryota</taxon>
        <taxon>Metazoa</taxon>
        <taxon>Ecdysozoa</taxon>
        <taxon>Arthropoda</taxon>
        <taxon>Chelicerata</taxon>
        <taxon>Arachnida</taxon>
        <taxon>Araneae</taxon>
        <taxon>Araneomorphae</taxon>
        <taxon>Entelegynae</taxon>
        <taxon>Araneoidea</taxon>
        <taxon>Araneidae</taxon>
        <taxon>Larinioides</taxon>
    </lineage>
</organism>
<dbReference type="Pfam" id="PF05253">
    <property type="entry name" value="zf-U11-48K"/>
    <property type="match status" value="2"/>
</dbReference>
<dbReference type="EMBL" id="CAXIEN010000249">
    <property type="protein sequence ID" value="CAL1289431.1"/>
    <property type="molecule type" value="Genomic_DNA"/>
</dbReference>
<feature type="region of interest" description="Disordered" evidence="4">
    <location>
        <begin position="151"/>
        <end position="175"/>
    </location>
</feature>
<evidence type="ECO:0000259" key="5">
    <source>
        <dbReference type="PROSITE" id="PS51800"/>
    </source>
</evidence>
<feature type="region of interest" description="Disordered" evidence="4">
    <location>
        <begin position="260"/>
        <end position="279"/>
    </location>
</feature>
<evidence type="ECO:0000313" key="6">
    <source>
        <dbReference type="EMBL" id="CAL1289431.1"/>
    </source>
</evidence>
<dbReference type="AlphaFoldDB" id="A0AAV2B0Q5"/>
<protein>
    <recommendedName>
        <fullName evidence="5">CHHC U11-48K-type domain-containing protein</fullName>
    </recommendedName>
</protein>
<evidence type="ECO:0000313" key="7">
    <source>
        <dbReference type="Proteomes" id="UP001497382"/>
    </source>
</evidence>
<evidence type="ECO:0000256" key="2">
    <source>
        <dbReference type="ARBA" id="ARBA00022771"/>
    </source>
</evidence>
<dbReference type="InterPro" id="IPR022776">
    <property type="entry name" value="TRM13/UPF0224_CHHC_Znf_dom"/>
</dbReference>
<evidence type="ECO:0000256" key="3">
    <source>
        <dbReference type="ARBA" id="ARBA00022833"/>
    </source>
</evidence>
<dbReference type="PROSITE" id="PS51800">
    <property type="entry name" value="ZF_CHHC_U11_48K"/>
    <property type="match status" value="2"/>
</dbReference>
<gene>
    <name evidence="6" type="ORF">LARSCL_LOCUS15938</name>
</gene>
<proteinExistence type="predicted"/>
<dbReference type="PANTHER" id="PTHR21402">
    <property type="entry name" value="GAMETOCYTE SPECIFIC FACTOR 1-RELATED"/>
    <property type="match status" value="1"/>
</dbReference>
<keyword evidence="7" id="KW-1185">Reference proteome</keyword>
<keyword evidence="3" id="KW-0862">Zinc</keyword>
<feature type="region of interest" description="Disordered" evidence="4">
    <location>
        <begin position="114"/>
        <end position="138"/>
    </location>
</feature>
<keyword evidence="2" id="KW-0863">Zinc-finger</keyword>
<dbReference type="InterPro" id="IPR051591">
    <property type="entry name" value="UPF0224_FAM112_RNA_Proc"/>
</dbReference>
<feature type="domain" description="CHHC U11-48K-type" evidence="5">
    <location>
        <begin position="37"/>
        <end position="64"/>
    </location>
</feature>
<name>A0AAV2B0Q5_9ARAC</name>
<dbReference type="GO" id="GO:0008270">
    <property type="term" value="F:zinc ion binding"/>
    <property type="evidence" value="ECO:0007669"/>
    <property type="project" value="UniProtKB-KW"/>
</dbReference>
<dbReference type="SUPFAM" id="SSF57667">
    <property type="entry name" value="beta-beta-alpha zinc fingers"/>
    <property type="match status" value="1"/>
</dbReference>
<dbReference type="InterPro" id="IPR036236">
    <property type="entry name" value="Znf_C2H2_sf"/>
</dbReference>
<feature type="domain" description="CHHC U11-48K-type" evidence="5">
    <location>
        <begin position="5"/>
        <end position="32"/>
    </location>
</feature>
<comment type="caution">
    <text evidence="6">The sequence shown here is derived from an EMBL/GenBank/DDBJ whole genome shotgun (WGS) entry which is preliminary data.</text>
</comment>
<evidence type="ECO:0000256" key="1">
    <source>
        <dbReference type="ARBA" id="ARBA00022723"/>
    </source>
</evidence>